<name>A0A9Q3JHH6_9BASI</name>
<dbReference type="EMBL" id="AVOT02071667">
    <property type="protein sequence ID" value="MBW0561879.1"/>
    <property type="molecule type" value="Genomic_DNA"/>
</dbReference>
<dbReference type="OrthoDB" id="3359487at2759"/>
<comment type="caution">
    <text evidence="1">The sequence shown here is derived from an EMBL/GenBank/DDBJ whole genome shotgun (WGS) entry which is preliminary data.</text>
</comment>
<proteinExistence type="predicted"/>
<dbReference type="AlphaFoldDB" id="A0A9Q3JHH6"/>
<protein>
    <submittedName>
        <fullName evidence="1">Uncharacterized protein</fullName>
    </submittedName>
</protein>
<evidence type="ECO:0000313" key="2">
    <source>
        <dbReference type="Proteomes" id="UP000765509"/>
    </source>
</evidence>
<evidence type="ECO:0000313" key="1">
    <source>
        <dbReference type="EMBL" id="MBW0561879.1"/>
    </source>
</evidence>
<sequence>MIINWLIHYEKFSLPTWRKEFQAARTILEKYFLIKMDSNYILISTLLDPRYREGIFKKIQVPAGRINSIISLLMNECAQMVSQISLEYKSQGLQSGSNQFSEPDHYNLMRHLGQNPIETNVATPQSHKDEVLSYLQNLHQMSKG</sequence>
<accession>A0A9Q3JHH6</accession>
<keyword evidence="2" id="KW-1185">Reference proteome</keyword>
<organism evidence="1 2">
    <name type="scientific">Austropuccinia psidii MF-1</name>
    <dbReference type="NCBI Taxonomy" id="1389203"/>
    <lineage>
        <taxon>Eukaryota</taxon>
        <taxon>Fungi</taxon>
        <taxon>Dikarya</taxon>
        <taxon>Basidiomycota</taxon>
        <taxon>Pucciniomycotina</taxon>
        <taxon>Pucciniomycetes</taxon>
        <taxon>Pucciniales</taxon>
        <taxon>Sphaerophragmiaceae</taxon>
        <taxon>Austropuccinia</taxon>
    </lineage>
</organism>
<gene>
    <name evidence="1" type="ORF">O181_101594</name>
</gene>
<reference evidence="1" key="1">
    <citation type="submission" date="2021-03" db="EMBL/GenBank/DDBJ databases">
        <title>Draft genome sequence of rust myrtle Austropuccinia psidii MF-1, a brazilian biotype.</title>
        <authorList>
            <person name="Quecine M.C."/>
            <person name="Pachon D.M.R."/>
            <person name="Bonatelli M.L."/>
            <person name="Correr F.H."/>
            <person name="Franceschini L.M."/>
            <person name="Leite T.F."/>
            <person name="Margarido G.R.A."/>
            <person name="Almeida C.A."/>
            <person name="Ferrarezi J.A."/>
            <person name="Labate C.A."/>
        </authorList>
    </citation>
    <scope>NUCLEOTIDE SEQUENCE</scope>
    <source>
        <strain evidence="1">MF-1</strain>
    </source>
</reference>
<dbReference type="Proteomes" id="UP000765509">
    <property type="component" value="Unassembled WGS sequence"/>
</dbReference>